<dbReference type="Gene3D" id="1.10.287.110">
    <property type="entry name" value="DnaJ domain"/>
    <property type="match status" value="1"/>
</dbReference>
<protein>
    <recommendedName>
        <fullName evidence="2">J domain-containing protein</fullName>
    </recommendedName>
</protein>
<dbReference type="GO" id="GO:0030276">
    <property type="term" value="F:clathrin binding"/>
    <property type="evidence" value="ECO:0007669"/>
    <property type="project" value="TreeGrafter"/>
</dbReference>
<dbReference type="Proteomes" id="UP000694544">
    <property type="component" value="Unplaced"/>
</dbReference>
<dbReference type="SUPFAM" id="SSF46565">
    <property type="entry name" value="Chaperone J-domain"/>
    <property type="match status" value="1"/>
</dbReference>
<dbReference type="InterPro" id="IPR001623">
    <property type="entry name" value="DnaJ_domain"/>
</dbReference>
<dbReference type="GO" id="GO:0072583">
    <property type="term" value="P:clathrin-dependent endocytosis"/>
    <property type="evidence" value="ECO:0007669"/>
    <property type="project" value="TreeGrafter"/>
</dbReference>
<dbReference type="PANTHER" id="PTHR23172">
    <property type="entry name" value="AUXILIN/CYCLIN G-ASSOCIATED KINASE-RELATED"/>
    <property type="match status" value="1"/>
</dbReference>
<reference evidence="3" key="1">
    <citation type="submission" date="2025-08" db="UniProtKB">
        <authorList>
            <consortium name="Ensembl"/>
        </authorList>
    </citation>
    <scope>IDENTIFICATION</scope>
</reference>
<feature type="region of interest" description="Disordered" evidence="1">
    <location>
        <begin position="148"/>
        <end position="272"/>
    </location>
</feature>
<dbReference type="GO" id="GO:0072318">
    <property type="term" value="P:clathrin coat disassembly"/>
    <property type="evidence" value="ECO:0007669"/>
    <property type="project" value="TreeGrafter"/>
</dbReference>
<keyword evidence="4" id="KW-1185">Reference proteome</keyword>
<evidence type="ECO:0000256" key="1">
    <source>
        <dbReference type="SAM" id="MobiDB-lite"/>
    </source>
</evidence>
<feature type="domain" description="J" evidence="2">
    <location>
        <begin position="342"/>
        <end position="406"/>
    </location>
</feature>
<dbReference type="AlphaFoldDB" id="A0A8C6DFG1"/>
<dbReference type="GO" id="GO:0005737">
    <property type="term" value="C:cytoplasm"/>
    <property type="evidence" value="ECO:0007669"/>
    <property type="project" value="TreeGrafter"/>
</dbReference>
<dbReference type="CDD" id="cd06257">
    <property type="entry name" value="DnaJ"/>
    <property type="match status" value="1"/>
</dbReference>
<feature type="compositionally biased region" description="Polar residues" evidence="1">
    <location>
        <begin position="210"/>
        <end position="227"/>
    </location>
</feature>
<dbReference type="SMART" id="SM00271">
    <property type="entry name" value="DnaJ"/>
    <property type="match status" value="1"/>
</dbReference>
<name>A0A8C6DFG1_MOSMO</name>
<proteinExistence type="predicted"/>
<dbReference type="PROSITE" id="PS50076">
    <property type="entry name" value="DNAJ_2"/>
    <property type="match status" value="1"/>
</dbReference>
<evidence type="ECO:0000259" key="2">
    <source>
        <dbReference type="PROSITE" id="PS50076"/>
    </source>
</evidence>
<dbReference type="InterPro" id="IPR036869">
    <property type="entry name" value="J_dom_sf"/>
</dbReference>
<reference evidence="3" key="2">
    <citation type="submission" date="2025-09" db="UniProtKB">
        <authorList>
            <consortium name="Ensembl"/>
        </authorList>
    </citation>
    <scope>IDENTIFICATION</scope>
</reference>
<dbReference type="GO" id="GO:0031982">
    <property type="term" value="C:vesicle"/>
    <property type="evidence" value="ECO:0007669"/>
    <property type="project" value="TreeGrafter"/>
</dbReference>
<dbReference type="FunFam" id="1.10.287.110:FF:000002">
    <property type="entry name" value="putative tyrosine-protein phosphatase auxilin isoform X2"/>
    <property type="match status" value="1"/>
</dbReference>
<evidence type="ECO:0000313" key="4">
    <source>
        <dbReference type="Proteomes" id="UP000694544"/>
    </source>
</evidence>
<feature type="compositionally biased region" description="Polar residues" evidence="1">
    <location>
        <begin position="236"/>
        <end position="250"/>
    </location>
</feature>
<organism evidence="3 4">
    <name type="scientific">Moschus moschiferus</name>
    <name type="common">Siberian musk deer</name>
    <name type="synonym">Moschus sibiricus</name>
    <dbReference type="NCBI Taxonomy" id="68415"/>
    <lineage>
        <taxon>Eukaryota</taxon>
        <taxon>Metazoa</taxon>
        <taxon>Chordata</taxon>
        <taxon>Craniata</taxon>
        <taxon>Vertebrata</taxon>
        <taxon>Euteleostomi</taxon>
        <taxon>Mammalia</taxon>
        <taxon>Eutheria</taxon>
        <taxon>Laurasiatheria</taxon>
        <taxon>Artiodactyla</taxon>
        <taxon>Ruminantia</taxon>
        <taxon>Pecora</taxon>
        <taxon>Moschidae</taxon>
        <taxon>Moschus</taxon>
    </lineage>
</organism>
<dbReference type="Ensembl" id="ENSMMST00000014852.1">
    <property type="protein sequence ID" value="ENSMMSP00000013449.1"/>
    <property type="gene ID" value="ENSMMSG00000010270.1"/>
</dbReference>
<dbReference type="GeneTree" id="ENSGT00940000159527"/>
<accession>A0A8C6DFG1</accession>
<sequence length="406" mass="43332">MSLLQSALDFLAGPGSLGGAAGRDQTDFVGQTVEMGELRLLFSSLAPAPHSQTTPAADPFGPLLLPPDTDAPPSSQPNLFGEFLNVDAPAAQPAPFPSTHSAPPPACGADFLHLGDLPAEPSKMTASASHPDLLGTWDAWAEAPAPALAADGPFFSPGDQPAPSGLPANPTKSQSQDPFADLGDLSSGLQGSPAAPVPGGFGPKAAPSKASGSWQTSRPPAQGTPWSPQAKLPPKTSVQSRPNYTSSFSVIGSREERGFRTPSFGPKPRVSENDFEDLLSKQGFSSRADRKGPRTIAEMRRQDQARDSDPLKLKLLEWTEGKERNIRALLSTLHTALWDGESRWTPVGMADLVTPAQVKKQYRRAVLVVHPDKARGQPYEQYARMIFMELNDAWAEFESQGSRPLF</sequence>
<evidence type="ECO:0000313" key="3">
    <source>
        <dbReference type="Ensembl" id="ENSMMSP00000013449.1"/>
    </source>
</evidence>
<dbReference type="PANTHER" id="PTHR23172:SF34">
    <property type="entry name" value="CYCLIN-G-ASSOCIATED KINASE"/>
    <property type="match status" value="1"/>
</dbReference>